<dbReference type="AlphaFoldDB" id="A0A835MBJ8"/>
<reference evidence="1 2" key="1">
    <citation type="submission" date="2020-10" db="EMBL/GenBank/DDBJ databases">
        <title>The Coptis chinensis genome and diversification of protoberbering-type alkaloids.</title>
        <authorList>
            <person name="Wang B."/>
            <person name="Shu S."/>
            <person name="Song C."/>
            <person name="Liu Y."/>
        </authorList>
    </citation>
    <scope>NUCLEOTIDE SEQUENCE [LARGE SCALE GENOMIC DNA]</scope>
    <source>
        <strain evidence="1">HL-2020</strain>
        <tissue evidence="1">Leaf</tissue>
    </source>
</reference>
<protein>
    <submittedName>
        <fullName evidence="1">Uncharacterized protein</fullName>
    </submittedName>
</protein>
<dbReference type="PANTHER" id="PTHR35705:SF1">
    <property type="entry name" value="WPP DOMAIN-INTERACTING TAIL-ANCHORED PROTEIN 1"/>
    <property type="match status" value="1"/>
</dbReference>
<comment type="caution">
    <text evidence="1">The sequence shown here is derived from an EMBL/GenBank/DDBJ whole genome shotgun (WGS) entry which is preliminary data.</text>
</comment>
<keyword evidence="2" id="KW-1185">Reference proteome</keyword>
<sequence length="105" mass="12114">MWSLQKKRPTIIYGFGLKMQTVEQQRHILKMLEKSLARELDMEKKLSESRNIEEELKKKLCFAEHELSQMEEEAEGVLGRLFEAEIAAEVTYGNFKGNNAAPPNS</sequence>
<dbReference type="EMBL" id="JADFTS010000001">
    <property type="protein sequence ID" value="KAF9623572.1"/>
    <property type="molecule type" value="Genomic_DNA"/>
</dbReference>
<dbReference type="Proteomes" id="UP000631114">
    <property type="component" value="Unassembled WGS sequence"/>
</dbReference>
<evidence type="ECO:0000313" key="1">
    <source>
        <dbReference type="EMBL" id="KAF9623572.1"/>
    </source>
</evidence>
<dbReference type="InterPro" id="IPR039976">
    <property type="entry name" value="WIT1/WIT2"/>
</dbReference>
<proteinExistence type="predicted"/>
<name>A0A835MBJ8_9MAGN</name>
<gene>
    <name evidence="1" type="ORF">IFM89_003362</name>
</gene>
<dbReference type="PANTHER" id="PTHR35705">
    <property type="entry name" value="WPP DOMAIN-INTERACTING TAIL-ANCHORED PROTEIN 1"/>
    <property type="match status" value="1"/>
</dbReference>
<organism evidence="1 2">
    <name type="scientific">Coptis chinensis</name>
    <dbReference type="NCBI Taxonomy" id="261450"/>
    <lineage>
        <taxon>Eukaryota</taxon>
        <taxon>Viridiplantae</taxon>
        <taxon>Streptophyta</taxon>
        <taxon>Embryophyta</taxon>
        <taxon>Tracheophyta</taxon>
        <taxon>Spermatophyta</taxon>
        <taxon>Magnoliopsida</taxon>
        <taxon>Ranunculales</taxon>
        <taxon>Ranunculaceae</taxon>
        <taxon>Coptidoideae</taxon>
        <taxon>Coptis</taxon>
    </lineage>
</organism>
<accession>A0A835MBJ8</accession>
<evidence type="ECO:0000313" key="2">
    <source>
        <dbReference type="Proteomes" id="UP000631114"/>
    </source>
</evidence>